<organism evidence="3 4">
    <name type="scientific">Panicum virgatum</name>
    <name type="common">Blackwell switchgrass</name>
    <dbReference type="NCBI Taxonomy" id="38727"/>
    <lineage>
        <taxon>Eukaryota</taxon>
        <taxon>Viridiplantae</taxon>
        <taxon>Streptophyta</taxon>
        <taxon>Embryophyta</taxon>
        <taxon>Tracheophyta</taxon>
        <taxon>Spermatophyta</taxon>
        <taxon>Magnoliopsida</taxon>
        <taxon>Liliopsida</taxon>
        <taxon>Poales</taxon>
        <taxon>Poaceae</taxon>
        <taxon>PACMAD clade</taxon>
        <taxon>Panicoideae</taxon>
        <taxon>Panicodae</taxon>
        <taxon>Paniceae</taxon>
        <taxon>Panicinae</taxon>
        <taxon>Panicum</taxon>
        <taxon>Panicum sect. Hiantes</taxon>
    </lineage>
</organism>
<feature type="domain" description="RING-type" evidence="2">
    <location>
        <begin position="1"/>
        <end position="26"/>
    </location>
</feature>
<sequence length="54" mass="6245">MPCSHSFHEQCIFNWLRISHVCPLCRFPLPTEQQQEDGRYACAKARGTLQPSLL</sequence>
<dbReference type="InterPro" id="IPR001841">
    <property type="entry name" value="Znf_RING"/>
</dbReference>
<evidence type="ECO:0000313" key="3">
    <source>
        <dbReference type="EMBL" id="KAG2559986.1"/>
    </source>
</evidence>
<gene>
    <name evidence="3" type="ORF">PVAP13_8KG032400</name>
</gene>
<dbReference type="Pfam" id="PF13639">
    <property type="entry name" value="zf-RING_2"/>
    <property type="match status" value="1"/>
</dbReference>
<dbReference type="GO" id="GO:0008270">
    <property type="term" value="F:zinc ion binding"/>
    <property type="evidence" value="ECO:0007669"/>
    <property type="project" value="UniProtKB-KW"/>
</dbReference>
<evidence type="ECO:0000259" key="2">
    <source>
        <dbReference type="PROSITE" id="PS50089"/>
    </source>
</evidence>
<reference evidence="3" key="1">
    <citation type="submission" date="2020-05" db="EMBL/GenBank/DDBJ databases">
        <title>WGS assembly of Panicum virgatum.</title>
        <authorList>
            <person name="Lovell J.T."/>
            <person name="Jenkins J."/>
            <person name="Shu S."/>
            <person name="Juenger T.E."/>
            <person name="Schmutz J."/>
        </authorList>
    </citation>
    <scope>NUCLEOTIDE SEQUENCE</scope>
    <source>
        <strain evidence="3">AP13</strain>
    </source>
</reference>
<dbReference type="SUPFAM" id="SSF57850">
    <property type="entry name" value="RING/U-box"/>
    <property type="match status" value="1"/>
</dbReference>
<name>A0A8T0PLN7_PANVG</name>
<dbReference type="Proteomes" id="UP000823388">
    <property type="component" value="Chromosome 8K"/>
</dbReference>
<dbReference type="PROSITE" id="PS50089">
    <property type="entry name" value="ZF_RING_2"/>
    <property type="match status" value="1"/>
</dbReference>
<accession>A0A8T0PLN7</accession>
<keyword evidence="1" id="KW-0862">Zinc</keyword>
<dbReference type="AlphaFoldDB" id="A0A8T0PLN7"/>
<dbReference type="EMBL" id="CM029051">
    <property type="protein sequence ID" value="KAG2559986.1"/>
    <property type="molecule type" value="Genomic_DNA"/>
</dbReference>
<keyword evidence="1" id="KW-0863">Zinc-finger</keyword>
<comment type="caution">
    <text evidence="3">The sequence shown here is derived from an EMBL/GenBank/DDBJ whole genome shotgun (WGS) entry which is preliminary data.</text>
</comment>
<protein>
    <recommendedName>
        <fullName evidence="2">RING-type domain-containing protein</fullName>
    </recommendedName>
</protein>
<keyword evidence="4" id="KW-1185">Reference proteome</keyword>
<dbReference type="InterPro" id="IPR013083">
    <property type="entry name" value="Znf_RING/FYVE/PHD"/>
</dbReference>
<keyword evidence="1" id="KW-0479">Metal-binding</keyword>
<proteinExistence type="predicted"/>
<evidence type="ECO:0000313" key="4">
    <source>
        <dbReference type="Proteomes" id="UP000823388"/>
    </source>
</evidence>
<evidence type="ECO:0000256" key="1">
    <source>
        <dbReference type="PROSITE-ProRule" id="PRU00175"/>
    </source>
</evidence>
<dbReference type="Gene3D" id="3.30.40.10">
    <property type="entry name" value="Zinc/RING finger domain, C3HC4 (zinc finger)"/>
    <property type="match status" value="1"/>
</dbReference>